<proteinExistence type="predicted"/>
<dbReference type="InterPro" id="IPR029052">
    <property type="entry name" value="Metallo-depent_PP-like"/>
</dbReference>
<dbReference type="Pfam" id="PF00149">
    <property type="entry name" value="Metallophos"/>
    <property type="match status" value="1"/>
</dbReference>
<dbReference type="PANTHER" id="PTHR30337">
    <property type="entry name" value="COMPONENT OF ATP-DEPENDENT DSDNA EXONUCLEASE"/>
    <property type="match status" value="1"/>
</dbReference>
<dbReference type="SUPFAM" id="SSF56300">
    <property type="entry name" value="Metallo-dependent phosphatases"/>
    <property type="match status" value="1"/>
</dbReference>
<keyword evidence="1" id="KW-0378">Hydrolase</keyword>
<dbReference type="CDD" id="cd00840">
    <property type="entry name" value="MPP_Mre11_N"/>
    <property type="match status" value="1"/>
</dbReference>
<dbReference type="GO" id="GO:0004527">
    <property type="term" value="F:exonuclease activity"/>
    <property type="evidence" value="ECO:0007669"/>
    <property type="project" value="UniProtKB-KW"/>
</dbReference>
<name>A0A1H2VHP7_9BACL</name>
<keyword evidence="3" id="KW-0540">Nuclease</keyword>
<accession>A0A1H2VHP7</accession>
<protein>
    <submittedName>
        <fullName evidence="3">DNA repair exonuclease SbcCD nuclease subunit</fullName>
    </submittedName>
</protein>
<gene>
    <name evidence="3" type="ORF">SAMN05444487_105100</name>
</gene>
<dbReference type="OrthoDB" id="9773856at2"/>
<dbReference type="PANTHER" id="PTHR30337:SF7">
    <property type="entry name" value="PHOSPHOESTERASE"/>
    <property type="match status" value="1"/>
</dbReference>
<dbReference type="STRING" id="1048340.SAMN05444487_105100"/>
<evidence type="ECO:0000313" key="4">
    <source>
        <dbReference type="Proteomes" id="UP000198534"/>
    </source>
</evidence>
<evidence type="ECO:0000259" key="2">
    <source>
        <dbReference type="Pfam" id="PF00149"/>
    </source>
</evidence>
<dbReference type="EMBL" id="FNNQ01000005">
    <property type="protein sequence ID" value="SDW67419.1"/>
    <property type="molecule type" value="Genomic_DNA"/>
</dbReference>
<dbReference type="AlphaFoldDB" id="A0A1H2VHP7"/>
<sequence>MTLSSDKGRARLFTQGGTSMNDVTFLHTADLHIDLPVRGFKGNERQRATRHDDYRRTFGRIVDLCVERKVDFLFIAGDFLEYATVRRQTVAWVISQLERIAETKVLIAPGNHDPLREDSFYRTLSWPENVHFFAEEWEEKWYPEMNLRIWGRGFTQFEEQVTRYPTVNGRTDERRLMILHGTFPMQEESGPYYPLSETGLTPLEMDYIALGHIHQARDMELNNQRRTKISYPGSPEALNWTEIGERRVILGKMTPEGFTIESIPIESRCYEIDEINLTGCETEEELCERILVQIPPGQGRDSCRRLILEGRRRVDFELSEDWILLQLEEAGFFYVELIDHTIPDYDLEKLAQEEGLTGVFLRRMQERVAEAKEEEQGMLERALYQGLDALLGSEVSKG</sequence>
<evidence type="ECO:0000256" key="1">
    <source>
        <dbReference type="ARBA" id="ARBA00022801"/>
    </source>
</evidence>
<keyword evidence="4" id="KW-1185">Reference proteome</keyword>
<feature type="domain" description="Calcineurin-like phosphoesterase" evidence="2">
    <location>
        <begin position="24"/>
        <end position="215"/>
    </location>
</feature>
<reference evidence="3 4" key="1">
    <citation type="submission" date="2016-10" db="EMBL/GenBank/DDBJ databases">
        <authorList>
            <person name="de Groot N.N."/>
        </authorList>
    </citation>
    <scope>NUCLEOTIDE SEQUENCE [LARGE SCALE GENOMIC DNA]</scope>
    <source>
        <strain evidence="3 4">DSM 45610</strain>
    </source>
</reference>
<dbReference type="InterPro" id="IPR050535">
    <property type="entry name" value="DNA_Repair-Maintenance_Comp"/>
</dbReference>
<keyword evidence="3" id="KW-0269">Exonuclease</keyword>
<dbReference type="Gene3D" id="3.60.21.10">
    <property type="match status" value="1"/>
</dbReference>
<dbReference type="InterPro" id="IPR041796">
    <property type="entry name" value="Mre11_N"/>
</dbReference>
<dbReference type="InterPro" id="IPR004843">
    <property type="entry name" value="Calcineurin-like_PHP"/>
</dbReference>
<evidence type="ECO:0000313" key="3">
    <source>
        <dbReference type="EMBL" id="SDW67419.1"/>
    </source>
</evidence>
<organism evidence="3 4">
    <name type="scientific">Marininema mesophilum</name>
    <dbReference type="NCBI Taxonomy" id="1048340"/>
    <lineage>
        <taxon>Bacteria</taxon>
        <taxon>Bacillati</taxon>
        <taxon>Bacillota</taxon>
        <taxon>Bacilli</taxon>
        <taxon>Bacillales</taxon>
        <taxon>Thermoactinomycetaceae</taxon>
        <taxon>Marininema</taxon>
    </lineage>
</organism>
<dbReference type="Proteomes" id="UP000198534">
    <property type="component" value="Unassembled WGS sequence"/>
</dbReference>